<organism evidence="2 3">
    <name type="scientific">Letharia columbiana</name>
    <dbReference type="NCBI Taxonomy" id="112416"/>
    <lineage>
        <taxon>Eukaryota</taxon>
        <taxon>Fungi</taxon>
        <taxon>Dikarya</taxon>
        <taxon>Ascomycota</taxon>
        <taxon>Pezizomycotina</taxon>
        <taxon>Lecanoromycetes</taxon>
        <taxon>OSLEUM clade</taxon>
        <taxon>Lecanoromycetidae</taxon>
        <taxon>Lecanorales</taxon>
        <taxon>Lecanorineae</taxon>
        <taxon>Parmeliaceae</taxon>
        <taxon>Letharia</taxon>
    </lineage>
</organism>
<feature type="region of interest" description="Disordered" evidence="1">
    <location>
        <begin position="83"/>
        <end position="125"/>
    </location>
</feature>
<evidence type="ECO:0000256" key="1">
    <source>
        <dbReference type="SAM" id="MobiDB-lite"/>
    </source>
</evidence>
<name>A0A8H6FDE8_9LECA</name>
<dbReference type="RefSeq" id="XP_037158070.1">
    <property type="nucleotide sequence ID" value="XM_037315043.1"/>
</dbReference>
<accession>A0A8H6FDE8</accession>
<proteinExistence type="predicted"/>
<dbReference type="GeneID" id="59294847"/>
<dbReference type="OrthoDB" id="5508540at2759"/>
<sequence>MTFETTPLQAIVRAFGLIARSNTVVGSQRYTEPTILHQQILDARKAYQELITCATPAAGGFGNPGEDEDDSEDGTALEEVLSDAAHSDSETEVLQHMPKPKPAKAKGKGKGKGKERRKPRGNKFEKLLKLPNVHAGLHLADNAREYATVMNSNVLAGELKHKLFTPFSPQSQSLTVAPRVFKGMADAAAPPNLMGYLFAKDVMRQSLRLGLVGAWDHDHPDMVEALRLLNDQCATLVQSFLPIGEQDLDEGYAEGFHSVMGDDEHCSTQVSLRGFVLDGFFRIKATTNLMRLDPQHSFIQHFMAAYRNEYSLNVLDFGTAALKWYRRIAYTDPANRRHVYSVNDYVQVGTRKGQLLQCFAHTYRRKKYAFLVVHVMTELRQGDLGNVGDDPVLDTVLDLPVYRRQANQYVYGLPALHHDTIYMIDVPNEPDWPDESHYLECTWGVAYL</sequence>
<comment type="caution">
    <text evidence="2">The sequence shown here is derived from an EMBL/GenBank/DDBJ whole genome shotgun (WGS) entry which is preliminary data.</text>
</comment>
<gene>
    <name evidence="2" type="ORF">HO173_013219</name>
</gene>
<feature type="compositionally biased region" description="Acidic residues" evidence="1">
    <location>
        <begin position="65"/>
        <end position="75"/>
    </location>
</feature>
<feature type="region of interest" description="Disordered" evidence="1">
    <location>
        <begin position="56"/>
        <end position="75"/>
    </location>
</feature>
<protein>
    <submittedName>
        <fullName evidence="2">Uncharacterized protein</fullName>
    </submittedName>
</protein>
<evidence type="ECO:0000313" key="3">
    <source>
        <dbReference type="Proteomes" id="UP000578531"/>
    </source>
</evidence>
<dbReference type="EMBL" id="JACCJC010000133">
    <property type="protein sequence ID" value="KAF6223758.1"/>
    <property type="molecule type" value="Genomic_DNA"/>
</dbReference>
<dbReference type="Proteomes" id="UP000578531">
    <property type="component" value="Unassembled WGS sequence"/>
</dbReference>
<evidence type="ECO:0000313" key="2">
    <source>
        <dbReference type="EMBL" id="KAF6223758.1"/>
    </source>
</evidence>
<reference evidence="2 3" key="1">
    <citation type="journal article" date="2020" name="Genomics">
        <title>Complete, high-quality genomes from long-read metagenomic sequencing of two wolf lichen thalli reveals enigmatic genome architecture.</title>
        <authorList>
            <person name="McKenzie S.K."/>
            <person name="Walston R.F."/>
            <person name="Allen J.L."/>
        </authorList>
    </citation>
    <scope>NUCLEOTIDE SEQUENCE [LARGE SCALE GENOMIC DNA]</scope>
    <source>
        <strain evidence="2">WasteWater2</strain>
    </source>
</reference>
<feature type="compositionally biased region" description="Basic residues" evidence="1">
    <location>
        <begin position="98"/>
        <end position="121"/>
    </location>
</feature>
<keyword evidence="3" id="KW-1185">Reference proteome</keyword>
<dbReference type="AlphaFoldDB" id="A0A8H6FDE8"/>